<evidence type="ECO:0000259" key="10">
    <source>
        <dbReference type="Pfam" id="PF02518"/>
    </source>
</evidence>
<dbReference type="Pfam" id="PF07730">
    <property type="entry name" value="HisKA_3"/>
    <property type="match status" value="1"/>
</dbReference>
<evidence type="ECO:0000256" key="7">
    <source>
        <dbReference type="ARBA" id="ARBA00022840"/>
    </source>
</evidence>
<dbReference type="InterPro" id="IPR011712">
    <property type="entry name" value="Sig_transdc_His_kin_sub3_dim/P"/>
</dbReference>
<evidence type="ECO:0000256" key="5">
    <source>
        <dbReference type="ARBA" id="ARBA00022741"/>
    </source>
</evidence>
<feature type="transmembrane region" description="Helical" evidence="9">
    <location>
        <begin position="46"/>
        <end position="64"/>
    </location>
</feature>
<dbReference type="GO" id="GO:0016301">
    <property type="term" value="F:kinase activity"/>
    <property type="evidence" value="ECO:0007669"/>
    <property type="project" value="UniProtKB-KW"/>
</dbReference>
<dbReference type="PANTHER" id="PTHR24421:SF10">
    <property type="entry name" value="NITRATE_NITRITE SENSOR PROTEIN NARQ"/>
    <property type="match status" value="1"/>
</dbReference>
<evidence type="ECO:0000256" key="8">
    <source>
        <dbReference type="ARBA" id="ARBA00023012"/>
    </source>
</evidence>
<feature type="transmembrane region" description="Helical" evidence="9">
    <location>
        <begin position="12"/>
        <end position="34"/>
    </location>
</feature>
<evidence type="ECO:0000259" key="11">
    <source>
        <dbReference type="Pfam" id="PF07730"/>
    </source>
</evidence>
<feature type="transmembrane region" description="Helical" evidence="9">
    <location>
        <begin position="70"/>
        <end position="93"/>
    </location>
</feature>
<dbReference type="Gene3D" id="1.20.5.1930">
    <property type="match status" value="1"/>
</dbReference>
<keyword evidence="3" id="KW-0597">Phosphoprotein</keyword>
<feature type="transmembrane region" description="Helical" evidence="9">
    <location>
        <begin position="100"/>
        <end position="116"/>
    </location>
</feature>
<evidence type="ECO:0000313" key="13">
    <source>
        <dbReference type="Proteomes" id="UP001597277"/>
    </source>
</evidence>
<dbReference type="CDD" id="cd16917">
    <property type="entry name" value="HATPase_UhpB-NarQ-NarX-like"/>
    <property type="match status" value="1"/>
</dbReference>
<gene>
    <name evidence="12" type="ORF">ACFSE6_06190</name>
</gene>
<evidence type="ECO:0000256" key="9">
    <source>
        <dbReference type="SAM" id="Phobius"/>
    </source>
</evidence>
<keyword evidence="6 12" id="KW-0418">Kinase</keyword>
<dbReference type="Proteomes" id="UP001597277">
    <property type="component" value="Unassembled WGS sequence"/>
</dbReference>
<sequence length="384" mass="39738">MALVAGCEPVRPTAGVVGVITAVVGVLGGLTLLAEQHPGGPLAQDVLDVGVLVVATAAVPLLWVGALPAAIGLALLAAVSPVATPASTVALVWVARSRPLATAAVVAAVGIGTHLLRGLWRPVADLPTLWWVVLVVLAHAALLSWGALGRSRAMVMAALRERARRAEDDRDRAVAAARTQERSRIAREMHDVLAHRLSLLATYAGALEFRPDAPPDQVARAAAVVRGGVHQALDELREVIGLLRYEPTAESGAVPAPPLGLDGLSRLAQESEAAGSAVELDVRVPDQVPGLLGRTVYRVVQEGLTNARKHAPGRPVSVLVDGSADDGVEVTVSNTVPEVAPAGPPGSGTGLVGLTERVELLGGRLHHGVRTGRFTLAAWLPWPT</sequence>
<evidence type="ECO:0000256" key="1">
    <source>
        <dbReference type="ARBA" id="ARBA00000085"/>
    </source>
</evidence>
<reference evidence="13" key="1">
    <citation type="journal article" date="2019" name="Int. J. Syst. Evol. Microbiol.">
        <title>The Global Catalogue of Microorganisms (GCM) 10K type strain sequencing project: providing services to taxonomists for standard genome sequencing and annotation.</title>
        <authorList>
            <consortium name="The Broad Institute Genomics Platform"/>
            <consortium name="The Broad Institute Genome Sequencing Center for Infectious Disease"/>
            <person name="Wu L."/>
            <person name="Ma J."/>
        </authorList>
    </citation>
    <scope>NUCLEOTIDE SEQUENCE [LARGE SCALE GENOMIC DNA]</scope>
    <source>
        <strain evidence="13">JCM 17130</strain>
    </source>
</reference>
<comment type="caution">
    <text evidence="12">The sequence shown here is derived from an EMBL/GenBank/DDBJ whole genome shotgun (WGS) entry which is preliminary data.</text>
</comment>
<dbReference type="Pfam" id="PF02518">
    <property type="entry name" value="HATPase_c"/>
    <property type="match status" value="1"/>
</dbReference>
<dbReference type="EC" id="2.7.13.3" evidence="2"/>
<proteinExistence type="predicted"/>
<protein>
    <recommendedName>
        <fullName evidence="2">histidine kinase</fullName>
        <ecNumber evidence="2">2.7.13.3</ecNumber>
    </recommendedName>
</protein>
<keyword evidence="9" id="KW-0472">Membrane</keyword>
<comment type="catalytic activity">
    <reaction evidence="1">
        <text>ATP + protein L-histidine = ADP + protein N-phospho-L-histidine.</text>
        <dbReference type="EC" id="2.7.13.3"/>
    </reaction>
</comment>
<organism evidence="12 13">
    <name type="scientific">Georgenia deserti</name>
    <dbReference type="NCBI Taxonomy" id="2093781"/>
    <lineage>
        <taxon>Bacteria</taxon>
        <taxon>Bacillati</taxon>
        <taxon>Actinomycetota</taxon>
        <taxon>Actinomycetes</taxon>
        <taxon>Micrococcales</taxon>
        <taxon>Bogoriellaceae</taxon>
        <taxon>Georgenia</taxon>
    </lineage>
</organism>
<evidence type="ECO:0000313" key="12">
    <source>
        <dbReference type="EMBL" id="MFD1717415.1"/>
    </source>
</evidence>
<feature type="domain" description="Signal transduction histidine kinase subgroup 3 dimerisation and phosphoacceptor" evidence="11">
    <location>
        <begin position="181"/>
        <end position="246"/>
    </location>
</feature>
<dbReference type="EMBL" id="JBHUEE010000002">
    <property type="protein sequence ID" value="MFD1717415.1"/>
    <property type="molecule type" value="Genomic_DNA"/>
</dbReference>
<dbReference type="InterPro" id="IPR003594">
    <property type="entry name" value="HATPase_dom"/>
</dbReference>
<dbReference type="InterPro" id="IPR036890">
    <property type="entry name" value="HATPase_C_sf"/>
</dbReference>
<keyword evidence="9" id="KW-1133">Transmembrane helix</keyword>
<keyword evidence="9" id="KW-0812">Transmembrane</keyword>
<evidence type="ECO:0000256" key="3">
    <source>
        <dbReference type="ARBA" id="ARBA00022553"/>
    </source>
</evidence>
<keyword evidence="8" id="KW-0902">Two-component regulatory system</keyword>
<dbReference type="RefSeq" id="WP_388003601.1">
    <property type="nucleotide sequence ID" value="NZ_JBHUEE010000002.1"/>
</dbReference>
<evidence type="ECO:0000256" key="6">
    <source>
        <dbReference type="ARBA" id="ARBA00022777"/>
    </source>
</evidence>
<keyword evidence="13" id="KW-1185">Reference proteome</keyword>
<accession>A0ABW4L470</accession>
<dbReference type="SUPFAM" id="SSF55874">
    <property type="entry name" value="ATPase domain of HSP90 chaperone/DNA topoisomerase II/histidine kinase"/>
    <property type="match status" value="1"/>
</dbReference>
<evidence type="ECO:0000256" key="4">
    <source>
        <dbReference type="ARBA" id="ARBA00022679"/>
    </source>
</evidence>
<feature type="transmembrane region" description="Helical" evidence="9">
    <location>
        <begin position="128"/>
        <end position="148"/>
    </location>
</feature>
<dbReference type="PANTHER" id="PTHR24421">
    <property type="entry name" value="NITRATE/NITRITE SENSOR PROTEIN NARX-RELATED"/>
    <property type="match status" value="1"/>
</dbReference>
<keyword evidence="5" id="KW-0547">Nucleotide-binding</keyword>
<keyword evidence="4" id="KW-0808">Transferase</keyword>
<dbReference type="Gene3D" id="3.30.565.10">
    <property type="entry name" value="Histidine kinase-like ATPase, C-terminal domain"/>
    <property type="match status" value="1"/>
</dbReference>
<feature type="domain" description="Histidine kinase/HSP90-like ATPase" evidence="10">
    <location>
        <begin position="295"/>
        <end position="370"/>
    </location>
</feature>
<dbReference type="InterPro" id="IPR050482">
    <property type="entry name" value="Sensor_HK_TwoCompSys"/>
</dbReference>
<keyword evidence="7" id="KW-0067">ATP-binding</keyword>
<evidence type="ECO:0000256" key="2">
    <source>
        <dbReference type="ARBA" id="ARBA00012438"/>
    </source>
</evidence>
<name>A0ABW4L470_9MICO</name>